<accession>Q39VT4</accession>
<dbReference type="AlphaFoldDB" id="Q39VT4"/>
<evidence type="ECO:0000259" key="10">
    <source>
        <dbReference type="PROSITE" id="PS51012"/>
    </source>
</evidence>
<feature type="transmembrane region" description="Helical" evidence="9">
    <location>
        <begin position="157"/>
        <end position="184"/>
    </location>
</feature>
<dbReference type="InterPro" id="IPR013525">
    <property type="entry name" value="ABC2_TM"/>
</dbReference>
<comment type="similarity">
    <text evidence="2 9">Belongs to the ABC-2 integral membrane protein family.</text>
</comment>
<gene>
    <name evidence="11" type="ordered locus">Gmet_1406</name>
</gene>
<dbReference type="PANTHER" id="PTHR30413">
    <property type="entry name" value="INNER MEMBRANE TRANSPORT PERMEASE"/>
    <property type="match status" value="1"/>
</dbReference>
<dbReference type="STRING" id="269799.Gmet_1406"/>
<evidence type="ECO:0000256" key="7">
    <source>
        <dbReference type="ARBA" id="ARBA00022989"/>
    </source>
</evidence>
<feature type="transmembrane region" description="Helical" evidence="9">
    <location>
        <begin position="190"/>
        <end position="207"/>
    </location>
</feature>
<feature type="transmembrane region" description="Helical" evidence="9">
    <location>
        <begin position="47"/>
        <end position="71"/>
    </location>
</feature>
<evidence type="ECO:0000256" key="9">
    <source>
        <dbReference type="RuleBase" id="RU361157"/>
    </source>
</evidence>
<reference evidence="11 12" key="2">
    <citation type="journal article" date="2009" name="BMC Microbiol.">
        <title>The genome sequence of Geobacter metallireducens: features of metabolism, physiology and regulation common and dissimilar to Geobacter sulfurreducens.</title>
        <authorList>
            <person name="Aklujkar M."/>
            <person name="Krushkal J."/>
            <person name="DiBartolo G."/>
            <person name="Lapidus A."/>
            <person name="Land M.L."/>
            <person name="Lovley D.R."/>
        </authorList>
    </citation>
    <scope>NUCLEOTIDE SEQUENCE [LARGE SCALE GENOMIC DNA]</scope>
    <source>
        <strain evidence="12">ATCC 53774 / DSM 7210 / GS-15</strain>
    </source>
</reference>
<evidence type="ECO:0000256" key="2">
    <source>
        <dbReference type="ARBA" id="ARBA00007783"/>
    </source>
</evidence>
<keyword evidence="5" id="KW-0997">Cell inner membrane</keyword>
<feature type="domain" description="ABC transmembrane type-2" evidence="10">
    <location>
        <begin position="48"/>
        <end position="268"/>
    </location>
</feature>
<name>Q39VT4_GEOMG</name>
<comment type="subcellular location">
    <subcellularLocation>
        <location evidence="1">Cell inner membrane</location>
        <topology evidence="1">Multi-pass membrane protein</topology>
    </subcellularLocation>
    <subcellularLocation>
        <location evidence="9">Cell membrane</location>
        <topology evidence="9">Multi-pass membrane protein</topology>
    </subcellularLocation>
</comment>
<evidence type="ECO:0000256" key="1">
    <source>
        <dbReference type="ARBA" id="ARBA00004429"/>
    </source>
</evidence>
<feature type="transmembrane region" description="Helical" evidence="9">
    <location>
        <begin position="123"/>
        <end position="145"/>
    </location>
</feature>
<feature type="transmembrane region" description="Helical" evidence="9">
    <location>
        <begin position="245"/>
        <end position="266"/>
    </location>
</feature>
<keyword evidence="6 9" id="KW-0812">Transmembrane</keyword>
<dbReference type="Proteomes" id="UP000007073">
    <property type="component" value="Chromosome"/>
</dbReference>
<dbReference type="Pfam" id="PF01061">
    <property type="entry name" value="ABC2_membrane"/>
    <property type="match status" value="1"/>
</dbReference>
<evidence type="ECO:0000313" key="12">
    <source>
        <dbReference type="Proteomes" id="UP000007073"/>
    </source>
</evidence>
<dbReference type="GO" id="GO:0140359">
    <property type="term" value="F:ABC-type transporter activity"/>
    <property type="evidence" value="ECO:0007669"/>
    <property type="project" value="InterPro"/>
</dbReference>
<organism evidence="11 12">
    <name type="scientific">Geobacter metallireducens (strain ATCC 53774 / DSM 7210 / GS-15)</name>
    <dbReference type="NCBI Taxonomy" id="269799"/>
    <lineage>
        <taxon>Bacteria</taxon>
        <taxon>Pseudomonadati</taxon>
        <taxon>Thermodesulfobacteriota</taxon>
        <taxon>Desulfuromonadia</taxon>
        <taxon>Geobacterales</taxon>
        <taxon>Geobacteraceae</taxon>
        <taxon>Geobacter</taxon>
    </lineage>
</organism>
<dbReference type="EMBL" id="CP000148">
    <property type="protein sequence ID" value="ABB31640.1"/>
    <property type="molecule type" value="Genomic_DNA"/>
</dbReference>
<evidence type="ECO:0000256" key="4">
    <source>
        <dbReference type="ARBA" id="ARBA00022475"/>
    </source>
</evidence>
<dbReference type="eggNOG" id="COG1682">
    <property type="taxonomic scope" value="Bacteria"/>
</dbReference>
<dbReference type="PRINTS" id="PR00164">
    <property type="entry name" value="ABC2TRNSPORT"/>
</dbReference>
<feature type="transmembrane region" description="Helical" evidence="9">
    <location>
        <begin position="83"/>
        <end position="103"/>
    </location>
</feature>
<evidence type="ECO:0000256" key="5">
    <source>
        <dbReference type="ARBA" id="ARBA00022519"/>
    </source>
</evidence>
<evidence type="ECO:0000256" key="6">
    <source>
        <dbReference type="ARBA" id="ARBA00022692"/>
    </source>
</evidence>
<dbReference type="InterPro" id="IPR000412">
    <property type="entry name" value="ABC_2_transport"/>
</dbReference>
<reference evidence="11 12" key="1">
    <citation type="submission" date="2005-10" db="EMBL/GenBank/DDBJ databases">
        <title>Complete sequence of Geobacter metallireducens GS-15.</title>
        <authorList>
            <consortium name="US DOE Joint Genome Institute"/>
            <person name="Copeland A."/>
            <person name="Lucas S."/>
            <person name="Lapidus A."/>
            <person name="Barry K."/>
            <person name="Detter J.C."/>
            <person name="Glavina T."/>
            <person name="Hammon N."/>
            <person name="Israni S."/>
            <person name="Pitluck S."/>
            <person name="Di Bartolo G."/>
            <person name="Chain P."/>
            <person name="Schmutz J."/>
            <person name="Larimer F."/>
            <person name="Land M."/>
            <person name="Kyrpides N."/>
            <person name="Ivanova N."/>
            <person name="Richardson P."/>
        </authorList>
    </citation>
    <scope>NUCLEOTIDE SEQUENCE [LARGE SCALE GENOMIC DNA]</scope>
    <source>
        <strain evidence="12">ATCC 53774 / DSM 7210 / GS-15</strain>
    </source>
</reference>
<dbReference type="HOGENOM" id="CLU_060703_3_0_7"/>
<proteinExistence type="inferred from homology"/>
<dbReference type="GO" id="GO:0043190">
    <property type="term" value="C:ATP-binding cassette (ABC) transporter complex"/>
    <property type="evidence" value="ECO:0007669"/>
    <property type="project" value="InterPro"/>
</dbReference>
<keyword evidence="12" id="KW-1185">Reference proteome</keyword>
<dbReference type="PROSITE" id="PS51012">
    <property type="entry name" value="ABC_TM2"/>
    <property type="match status" value="1"/>
</dbReference>
<evidence type="ECO:0000313" key="11">
    <source>
        <dbReference type="EMBL" id="ABB31640.1"/>
    </source>
</evidence>
<dbReference type="PANTHER" id="PTHR30413:SF8">
    <property type="entry name" value="TRANSPORT PERMEASE PROTEIN"/>
    <property type="match status" value="1"/>
</dbReference>
<dbReference type="KEGG" id="gme:Gmet_1406"/>
<sequence length="276" mass="32211">MGSNTFSPSALQVVLSRISYFRRIWEFRDLFLVFVWREFSVRYKHTLIGAAWAVIQPLSMMLLFTFVFSFVLKMKVSNYPYAVFFYSGLLPWMFFDSAIKYSVPSFTAHYGLITKIYFPREIIPFSCISVAVVDFLISFVVYLFLLLFFDIPLTVNIFYLLPLLFCMILFIASASLILACLNVFYRDVRLAINFIMQLWFFATPVFYSTTQIKGTLKYVLYLNPMTFFIEGFRSCTLYGQPVDLGTLTLFTVLTFTALLITLKLFVRVERLFADVL</sequence>
<keyword evidence="7 9" id="KW-1133">Transmembrane helix</keyword>
<keyword evidence="3 9" id="KW-0813">Transport</keyword>
<protein>
    <recommendedName>
        <fullName evidence="9">Transport permease protein</fullName>
    </recommendedName>
</protein>
<keyword evidence="8 9" id="KW-0472">Membrane</keyword>
<dbReference type="GO" id="GO:0015920">
    <property type="term" value="P:lipopolysaccharide transport"/>
    <property type="evidence" value="ECO:0007669"/>
    <property type="project" value="TreeGrafter"/>
</dbReference>
<dbReference type="RefSeq" id="WP_004511661.1">
    <property type="nucleotide sequence ID" value="NC_007517.1"/>
</dbReference>
<evidence type="ECO:0000256" key="3">
    <source>
        <dbReference type="ARBA" id="ARBA00022448"/>
    </source>
</evidence>
<keyword evidence="4 9" id="KW-1003">Cell membrane</keyword>
<evidence type="ECO:0000256" key="8">
    <source>
        <dbReference type="ARBA" id="ARBA00023136"/>
    </source>
</evidence>
<dbReference type="InterPro" id="IPR047817">
    <property type="entry name" value="ABC2_TM_bact-type"/>
</dbReference>